<name>A0ACB8V3F5_9EURO</name>
<sequence>MDEEIMNMYTSFPQLDYAEGSSLRSTSVTWNGGTSGLSLDDVAFSWAAILQILTGDDTPVFSLNGDAVKTDLLKRSFERVKIAEISQKGLGYTGSATPPGDCSLAVSCSLEQGNGYIISTGGVANTYLAQLARQLESNITGSSQLSSNNVELSVVNPEPHSIQGPSLLHGMVSKRCGENLALEFLDKNRTRYTLSYDELHARSSHLASRIRNSLEYSPPTTPIIPLLIPQSPELYITWLGILKAGAAVCPLHIDAPPDRVNFIVNDVAANCVVTLKSLIGTFFGVERPLVVIAIDDETSDYGGTGAEGDIYIPPEGLAYVMYTSGSTGVPKGVALSHYAATQALLAHDEHIPHFKRFLQFAAPTFDVSVFEILFPLFRGATLVACERNLMLNDLIGVMTELEIDAAELTPTVAGELLRKRKAVPSLRLLLTIGEMLTRRVVDEFGFSSSDNGALYAMYGPTEATIHCTIAPKLSTGSRVGNIGTPLQSVSALIIPIQPSVSGEPEVLPVGCIGELVVGGLQLATEYLNRPEENQKAFIMSQIYGRLYRTGDKARLHPNGQIECLGRVTSGQVKLRGQRMELGEVESAIFKAPGIVSAAACVVDGILVAFVSQDGGSGPGAVRKICQKWLPKFMVPSDIIPMDTLPRLASGKIDRKALEQSYSASKQFQSTNPSKYSSETERKIADCAGKILSSPVDPLESLTMLGLDSLKAIKLASSLRNMRLNLDVSHILEADSIRGIAKIAKTLPSKEDPGSISILASEPWINVVEAANAAIRSLGCHSVSYEVLPCSSMQISMIAESMRIKGPYSNWVELEFGHEISLSDVRSAFSLIAAQNEILRSGFVETNVQGHTYAQIVWQSLHEDAFVESQTFQYDLAFHTHYDLLRPLLVELQARNGRIRALVHIHHAIYDGWSWEHITADLQTHLTKSPCKQRPQYRLFVDHVSRFLESQARIDAIDYWRDHLEDVSPTVWPNFQEHSDIPRRLRSTKRRLDVDISCLDAVSRDLHISRQTILQGALAILLGQYNGISDVVLGSVTSGRTVPVDGIEDIIGPCINTLPIRINLEKLRTIQDLLATLHSLNRRSLVHGLLPFRDIKAASKLHPSVALFDTLFVWQDTANEHHVSPDILDEVASADALEFCLTLEFDIKNGVLSAKATYQESTLPESQVNILFEQLENLASIFIDKPDLNLKDINEHLPLSCLSTENAHFTSTAVLPSLSDGVRQVAALDPSRTAVEFLEAFDADMGTISIQKLSYSELLTRSDCLANRLRTLGVGPGSLVCIYLEKSLELYISILAVIDTGAGYVPLTPQTPVQRVHAIVSEASCYVCITTSHLLANLESLNDIIALDSDGMALNGFTPSKLIPQNEGQPIAYVIFTSGSTGVPKGVLVSHDNMRDNIAVLSEIYPTSNGSKLLQACSHAFDVSVFEIFFTWAMGMTLCSATNDVLFRDIEQVIRIFNVTHLSLTPTVASLIKPQNVPQVQFLVTAGEALTAGVAQEWAGVGIYQGYGPCETTNICTIKPRVSKVDFLSNVGKPFKNTSAFVISDTPSSFSLVPKGAIGELCFGGTQVALGYLNMPNLTKEKFIEHAEYGRLYRSGDYGRMLPDGSLAFAGRRDDLIKLRGQRIELGEINTAILRHPLVKSCTTFVYKSSGNQLLVSYWVPTPENSDCVLKGSEYSASFSREIFDGISQILPKYMIPSFILPIQRIPMTVNGKVNTNALVDRFSQLAPEYLDLFGNNSEISDNTEEFSEAESQIVQLIASVTNTSPSLIGRHSSFYRLGMDSISAIPFSRLLKSAGYGQVDVSIIMKNDTVSRLVTAISSKVSTDIIRQHDLPSLGKLFSEKFIEKVKSNVEQGKEIRKILPCTPLQEAMLSKFSSVDSTSYFNHLTFDILANVSHLKSAWKVMVSRHDILRTYFLPTDNARFAFAQIVLDSAELPWTRLKCSDADSDNTKESLAHSVIYPDRTTLPYIFKELYNATTSETQLHLFIHHALYDGEAMARLLQEVEDIMLGKELPPPVAFDSYLELMIQTDTQAADCFWGDYLDGFFPTYIASPKPRAGNPTQRKFHTFSSQLDHPLSSVINSCKDANVTILSLLQAAWAKLLAFYSCASDVCFGHVTSCRSLPVNGAERIVGPCFNTLPMRVKLDKNTINSDLMLQLLKSKVQVLPYQLTSLRQIQQRFAPNGSRLFDTLLLLQKSPRPLDGAIWRLVNENGDMDFPFVCEVVPDTGKDLLEIKIHCDGSHVPLEDLDQMLQDYTDSILHTLKYPSARAVDTSMLRSIPRSFICISKPDAEKESTLDNTNIWTAEALEVRELVSSLSNINTTSIGLETTIYRLGLDSINAIQIASTLKTRGYEISAGDILETPSIAEIAFRLRRPSSDGIHLDQSPLSFKSFECRHWDVICHTLGGLAGEIESVRPCTTVQAGMLALFINSEGDLYFNHMCLESTHPMDEGLLKTAWKTTVERNEMLRTGFCHVNDEHSPFAMITYRCGAFELPWNDLPCENLDDMPEQIPVPKGSDYLNQLFRPAWYLTVKTLSDRTILRFSALHALYDAHSLNIILSEVSQLYNGAKLPRPPAISPILEKILSRSSTEEKETENIWEDICKDMPVTKFPDLNPVRTDKLEVRVLSQPCSKPLSSIVEACSQKEITLQAASQAAWARLLASYVGEYDITYGIVLSGRSISTDAHDIVFPCLTTVPSCYKIRGSNMELVQRTMQMNALLIKGQYVPLAKIQRMAHAETTVFDTLFVYQKFMSTADRKQSWNIVQEEAVTDYPISIEIVPTLDKLQFCVTFKSNILPVGQAQLLLDQLDWLLVNTIFSPDSDCTQFQQADRGLSSVVPRKDTLIEAPVRLLHQFVELNANDHPSRTALEFAYQHSHDKLAVKSWSYKEFNDQGNRFANLLMRLGARKSKLIGICFDKCPEAYFSILAIMKIGSAYVALDPGAPIARKEFIIKDSGSNFLLCTSKDKKDLMRIGGIEVIAIDEPSLLDGFSSEPPILEDQIFGDDTCYCLYTSGSTGVPKGCEITHNNAIQAMLAFQRLFAGHWDQTSRWLQFASFHFDVSVLEQYWSWSAGICLTACPRDILFEDLPGAIRQLRITHIDLTPSLARLLRPEDVPSLCRGVFITGGEALNQEILDTWGEKQVIYNGYGPTEVTIGCTMLPRVTQFDKPSNIGPQFDNVSSYVFIPGTDIPVLRGGVGELCVSGPLVGRGYLNNPELTDKRFQYMDAWGEKVYRTGDLVRLLHDNSFCFLGRIDDQVKLRGQRLEIDEINHVIKSGAALEGEVATMVLKHPSAGKEQLVTFITRQKLYKNEAAVSIDSTSDTLEILRNIQRACHLALPGYMIPTHIIPLTRFPLSPNNKIERKLLKQIYSSLTPSEMQSLSPNKNETQPTLLPGTQKIMSVISQVARCNVSDITLLSNVFQLGIDSISAISLAQHLREAGFSSARPALIMKHPVVSVLSEELCKSDHVKQHQQLYRVAKQIVSAFAHKHLNTLSTELHINPSTIESIAPSTPLQDGMIYSFLENQGMYLSNFTFELELNVDIWHLEESWRKTQRTTQILRTKFLETVDGHAQVVLKDDAFPWFNIETSDTDVLTVSKTRYTEWRSTFRSFTEKIWEAGVIRGPLKTVMCLNMFHGLYDGISLPLLLETVAQAYFDIERQQTPSYIDILPFGPLAKNPGARHFWTENLKTIDEHKLIATDEQLNDKVHNATVEMVTGNLEEVRRNLGVTEQAIVHGCWLGALKEYFGFIPIIGLITSGRALDVDGVDSVIGPLFNTIPSCVPAPVSAPALLSIMDLIQACHKFHISTLPFQHTPLRDIMKWVGRGVDNPLFNALFVFQKASEDATKLSRLLWSPTDSQSEADYPIAFECTDHGNDLLVATLVAKSSVLNANDTTTLVHRFKTILLRFLESPSTAMAAYPGCATMDAISAINPIEEKPRSVNSNLDNNTGDFEWSNNACQLRREISILANVDNTVDENTSILQLGLDSIDAIKLSSRLKKLGIILPVSKIMHCRTIKSMMKELSSTPTCKNKTLISLTALEKSFRACLESDGIDLSDIEYVLPATPLQESMLAEMLASDFMHYYNHDILEVEPHIDSQKLKEALVKGVEANPIFRTSFMPLYNPNLPFSFVQIVGSAGFETDWMETATAEQSIDAIFEKERRHAIDSGLGGPLFRLNLLHSDSKRFVVISIAHALYDGWSLDLFHQNVARYYYSGADHEQQLYHGVLEYIVNSANSETCSQFWKGYLQGIKPAPFPRRSGGISHEIYRAETTAEISSSTVLAFCKSQGITLQTLGLTCWLVVLAIYLCRLDVVFGTVMLGRDASDAEEIIFPTMNSVAIRGILHGTRRDMLRYVQEMLGGILENQHFPLRKAKALSAIGSQDLFDTLFMLQKRPPGGDMRLYKSIESLAEVEYPVCVELEIVEDSVVWRVACKSETLSKVETTQLLEKVQYCFAELIHNPESPTVDFREHEVSVFGSSFSVADTEEPEDSHELNVNSEPETTWTIMQEQIRRVLSLLSNTPETSITRNTTLFHIGLDSISAIKVSSLLKKESIVLPVSDMLMAGTLEKMARVAKFVETHSEPLDIRSICSKMLEGIYLGSLLQHYDIKEEDLEFIIPATSGQVYMLEMWRNSNGLLFFPDFMFRLEGTVSQEQLEDSWNKVIHQLPILRTKFISTDDDNMTYLQAVFKSKNDQVIWRNDLKNPLNRFHSPERNSRLVTLYASQCSSETVVMLHIHHALYDAVSLQRIIDLLYMSCCGKSMVSGAMEDISHFIAFSHTNSPAEARRAFWTKYLTGASQEYKTPPSSISRTSHWPGTLPNYHPSLVADIEDLENVARTHGVSIQSIFLAVYAKIHMKYFSHCSNSTHESLVLGLYLANRSNAMDGLLELAAPTLNIVPLHIKNPRGCATIQLAQSIQHDIHSISNIQNSCVSLNEIAKWTGVTLDVIVNFLRYPDTTISHDGNELSSFMLLEETDMTKGMPREPGTFHLEAISGGHRTQDNEAESRRIFKPSIDVEAAIRHNSLDVGIFGPETRINIGLSEAIMGELKQELFDIYRTTRREEKD</sequence>
<dbReference type="EMBL" id="JALBCA010000014">
    <property type="protein sequence ID" value="KAI2391094.1"/>
    <property type="molecule type" value="Genomic_DNA"/>
</dbReference>
<proteinExistence type="predicted"/>
<comment type="caution">
    <text evidence="1">The sequence shown here is derived from an EMBL/GenBank/DDBJ whole genome shotgun (WGS) entry which is preliminary data.</text>
</comment>
<reference evidence="1" key="1">
    <citation type="journal article" date="2022" name="bioRxiv">
        <title>Population genetic analysis of Ophidiomyces ophidiicola, the causative agent of snake fungal disease, indicates recent introductions to the USA.</title>
        <authorList>
            <person name="Ladner J.T."/>
            <person name="Palmer J.M."/>
            <person name="Ettinger C.L."/>
            <person name="Stajich J.E."/>
            <person name="Farrell T.M."/>
            <person name="Glorioso B.M."/>
            <person name="Lawson B."/>
            <person name="Price S.J."/>
            <person name="Stengle A.G."/>
            <person name="Grear D.A."/>
            <person name="Lorch J.M."/>
        </authorList>
    </citation>
    <scope>NUCLEOTIDE SEQUENCE</scope>
    <source>
        <strain evidence="1">NWHC 24266-5</strain>
    </source>
</reference>
<accession>A0ACB8V3F5</accession>
<evidence type="ECO:0000313" key="1">
    <source>
        <dbReference type="EMBL" id="KAI2391094.1"/>
    </source>
</evidence>
<organism evidence="1">
    <name type="scientific">Ophidiomyces ophidiicola</name>
    <dbReference type="NCBI Taxonomy" id="1387563"/>
    <lineage>
        <taxon>Eukaryota</taxon>
        <taxon>Fungi</taxon>
        <taxon>Dikarya</taxon>
        <taxon>Ascomycota</taxon>
        <taxon>Pezizomycotina</taxon>
        <taxon>Eurotiomycetes</taxon>
        <taxon>Eurotiomycetidae</taxon>
        <taxon>Onygenales</taxon>
        <taxon>Onygenaceae</taxon>
        <taxon>Ophidiomyces</taxon>
    </lineage>
</organism>
<gene>
    <name evidence="1" type="ORF">LOY88_001396</name>
</gene>
<protein>
    <submittedName>
        <fullName evidence="1">Uncharacterized protein</fullName>
    </submittedName>
</protein>